<dbReference type="CDD" id="cd03801">
    <property type="entry name" value="GT4_PimA-like"/>
    <property type="match status" value="1"/>
</dbReference>
<dbReference type="Pfam" id="PF00534">
    <property type="entry name" value="Glycos_transf_1"/>
    <property type="match status" value="1"/>
</dbReference>
<geneLocation type="plasmid" evidence="3">
    <name>pdfi2</name>
</geneLocation>
<dbReference type="SUPFAM" id="SSF53756">
    <property type="entry name" value="UDP-Glycosyltransferase/glycogen phosphorylase"/>
    <property type="match status" value="1"/>
</dbReference>
<dbReference type="PANTHER" id="PTHR12526:SF630">
    <property type="entry name" value="GLYCOSYLTRANSFERASE"/>
    <property type="match status" value="1"/>
</dbReference>
<dbReference type="Proteomes" id="UP000259030">
    <property type="component" value="Plasmid pDFI2"/>
</dbReference>
<dbReference type="KEGG" id="dfc:DFI_17305"/>
<sequence>MWYKAFMRRIVLWQPVHSPHQFALINALSRHEGQYDVVLVVSREVGEMRAGLNWGTEKYEHVQVHQAPSPAEIDLLVKHHPTESVHIFSGLEADAIGKAALNACIRHGAKVAIMAESPTHQGPTLKGLATRVKYARLAVRYRRFISHLFTIGAATPRFYESVGFKGVRMVPFGYYIDHPRRTPAPREGNTVRLLFVGRASPAKGGELLLNALAQVSGDWHLTLVTQGPERPTWETQVSRLGLSDRVQFTDFEANEQVQQRMANSDLLILPNTGKEGWGAVVNEALLQGTPVLCTTWTGAQDLVRAAPGGGKVVKPQLEDLKLGLQAFVDQGPRTSEMRATTSSWAQETISGAAAADLMVKSLLT</sequence>
<evidence type="ECO:0000313" key="3">
    <source>
        <dbReference type="Proteomes" id="UP000259030"/>
    </source>
</evidence>
<dbReference type="EMBL" id="CP021083">
    <property type="protein sequence ID" value="ASN82944.1"/>
    <property type="molecule type" value="Genomic_DNA"/>
</dbReference>
<dbReference type="AlphaFoldDB" id="A0A221T219"/>
<protein>
    <recommendedName>
        <fullName evidence="1">Glycosyl transferase family 1 domain-containing protein</fullName>
    </recommendedName>
</protein>
<organism evidence="2 3">
    <name type="scientific">Deinococcus ficus</name>
    <dbReference type="NCBI Taxonomy" id="317577"/>
    <lineage>
        <taxon>Bacteria</taxon>
        <taxon>Thermotogati</taxon>
        <taxon>Deinococcota</taxon>
        <taxon>Deinococci</taxon>
        <taxon>Deinococcales</taxon>
        <taxon>Deinococcaceae</taxon>
        <taxon>Deinococcus</taxon>
    </lineage>
</organism>
<feature type="domain" description="Glycosyl transferase family 1" evidence="1">
    <location>
        <begin position="189"/>
        <end position="337"/>
    </location>
</feature>
<name>A0A221T219_9DEIO</name>
<dbReference type="InterPro" id="IPR001296">
    <property type="entry name" value="Glyco_trans_1"/>
</dbReference>
<gene>
    <name evidence="2" type="ORF">DFI_17305</name>
</gene>
<dbReference type="PANTHER" id="PTHR12526">
    <property type="entry name" value="GLYCOSYLTRANSFERASE"/>
    <property type="match status" value="1"/>
</dbReference>
<proteinExistence type="predicted"/>
<dbReference type="GO" id="GO:0016757">
    <property type="term" value="F:glycosyltransferase activity"/>
    <property type="evidence" value="ECO:0007669"/>
    <property type="project" value="InterPro"/>
</dbReference>
<evidence type="ECO:0000313" key="2">
    <source>
        <dbReference type="EMBL" id="ASN82944.1"/>
    </source>
</evidence>
<keyword evidence="3" id="KW-1185">Reference proteome</keyword>
<keyword evidence="2" id="KW-0614">Plasmid</keyword>
<reference evidence="2 3" key="1">
    <citation type="submission" date="2017-05" db="EMBL/GenBank/DDBJ databases">
        <title>The complete genome sequence of Deinococcus ficus isolated from the rhizosphere of the Ficus religiosa L. in Taiwan.</title>
        <authorList>
            <person name="Wu K.-M."/>
            <person name="Liao T.-L."/>
            <person name="Liu Y.-M."/>
            <person name="Young C.-C."/>
            <person name="Tsai S.-F."/>
        </authorList>
    </citation>
    <scope>NUCLEOTIDE SEQUENCE [LARGE SCALE GENOMIC DNA]</scope>
    <source>
        <strain evidence="2 3">CC-FR2-10</strain>
        <plasmid evidence="3">pdfi2</plasmid>
    </source>
</reference>
<accession>A0A221T219</accession>
<evidence type="ECO:0000259" key="1">
    <source>
        <dbReference type="Pfam" id="PF00534"/>
    </source>
</evidence>
<dbReference type="Gene3D" id="3.40.50.2000">
    <property type="entry name" value="Glycogen Phosphorylase B"/>
    <property type="match status" value="1"/>
</dbReference>